<feature type="region of interest" description="Disordered" evidence="1">
    <location>
        <begin position="41"/>
        <end position="61"/>
    </location>
</feature>
<gene>
    <name evidence="3" type="primary">LOC108569675</name>
</gene>
<dbReference type="GeneID" id="108569675"/>
<accession>A0ABM1NJ04</accession>
<evidence type="ECO:0000313" key="3">
    <source>
        <dbReference type="RefSeq" id="XP_017786804.1"/>
    </source>
</evidence>
<organism evidence="2 3">
    <name type="scientific">Nicrophorus vespilloides</name>
    <name type="common">Boreal carrion beetle</name>
    <dbReference type="NCBI Taxonomy" id="110193"/>
    <lineage>
        <taxon>Eukaryota</taxon>
        <taxon>Metazoa</taxon>
        <taxon>Ecdysozoa</taxon>
        <taxon>Arthropoda</taxon>
        <taxon>Hexapoda</taxon>
        <taxon>Insecta</taxon>
        <taxon>Pterygota</taxon>
        <taxon>Neoptera</taxon>
        <taxon>Endopterygota</taxon>
        <taxon>Coleoptera</taxon>
        <taxon>Polyphaga</taxon>
        <taxon>Staphyliniformia</taxon>
        <taxon>Silphidae</taxon>
        <taxon>Nicrophorinae</taxon>
        <taxon>Nicrophorus</taxon>
    </lineage>
</organism>
<evidence type="ECO:0000313" key="2">
    <source>
        <dbReference type="Proteomes" id="UP000695000"/>
    </source>
</evidence>
<evidence type="ECO:0000256" key="1">
    <source>
        <dbReference type="SAM" id="MobiDB-lite"/>
    </source>
</evidence>
<name>A0ABM1NJ04_NICVS</name>
<sequence>MELSPNLWYYDRLLFMADPIPNWQVLKTTNGRILTNNSRHKPNILRERKTNNNKPSETTPAVEIKTDNNKPLETTTEVELKTEEIIEINDDIMQSNVLIQMINNSCTPDEEHKDDDKHELFNNSVVNMEFQDSPESISCTSPKIFIPPADDNLDVNSNNDEPKQHVNVDIIMPPADDNLHVNLNNDQQKQHVNVDISMPSVDDNLHMNLNNDQQKQHVNVDIDNPECTKQIQAFCNFVGSSLHMIKNSKAQMAVQRQITKLLYDALDNV</sequence>
<reference evidence="3" key="1">
    <citation type="submission" date="2025-08" db="UniProtKB">
        <authorList>
            <consortium name="RefSeq"/>
        </authorList>
    </citation>
    <scope>IDENTIFICATION</scope>
    <source>
        <tissue evidence="3">Whole Larva</tissue>
    </source>
</reference>
<keyword evidence="2" id="KW-1185">Reference proteome</keyword>
<proteinExistence type="predicted"/>
<protein>
    <submittedName>
        <fullName evidence="3">Uncharacterized protein LOC108569675 isoform X2</fullName>
    </submittedName>
</protein>
<dbReference type="RefSeq" id="XP_017786804.1">
    <property type="nucleotide sequence ID" value="XM_017931315.1"/>
</dbReference>
<dbReference type="Proteomes" id="UP000695000">
    <property type="component" value="Unplaced"/>
</dbReference>